<protein>
    <recommendedName>
        <fullName evidence="1">Proteasome activator Blm10 middle HEAT repeats region domain-containing protein</fullName>
    </recommendedName>
</protein>
<sequence>MSIFNKDYVGEAAEACQYLAMLRPESIVTPIVDKLFLSIDNLTEAHRFTSLMQCLKRITRSLVRQTSSFSQGQKYILPLLTAILPGIDLNDFEKTNVTLEVFDAIFMLISCVDCSSA</sequence>
<evidence type="ECO:0000313" key="2">
    <source>
        <dbReference type="EMBL" id="CAF5166619.1"/>
    </source>
</evidence>
<dbReference type="AlphaFoldDB" id="A0A8S3GLB2"/>
<gene>
    <name evidence="2" type="ORF">BYL167_LOCUS76113</name>
</gene>
<name>A0A8S3GLB2_9BILA</name>
<evidence type="ECO:0000259" key="1">
    <source>
        <dbReference type="Pfam" id="PF16507"/>
    </source>
</evidence>
<proteinExistence type="predicted"/>
<dbReference type="InterPro" id="IPR035309">
    <property type="entry name" value="PSME4"/>
</dbReference>
<dbReference type="GO" id="GO:0010499">
    <property type="term" value="P:proteasomal ubiquitin-independent protein catabolic process"/>
    <property type="evidence" value="ECO:0007669"/>
    <property type="project" value="TreeGrafter"/>
</dbReference>
<dbReference type="PANTHER" id="PTHR32170">
    <property type="entry name" value="PROTEASOME ACTIVATOR COMPLEX SUBUNIT 4"/>
    <property type="match status" value="1"/>
</dbReference>
<dbReference type="PANTHER" id="PTHR32170:SF3">
    <property type="entry name" value="PROTEASOME ACTIVATOR COMPLEX SUBUNIT 4"/>
    <property type="match status" value="1"/>
</dbReference>
<evidence type="ECO:0000313" key="3">
    <source>
        <dbReference type="Proteomes" id="UP000681967"/>
    </source>
</evidence>
<feature type="non-terminal residue" evidence="2">
    <location>
        <position position="117"/>
    </location>
</feature>
<dbReference type="Proteomes" id="UP000681967">
    <property type="component" value="Unassembled WGS sequence"/>
</dbReference>
<dbReference type="Pfam" id="PF16507">
    <property type="entry name" value="HEAT_PSME4_mid"/>
    <property type="match status" value="1"/>
</dbReference>
<dbReference type="InterPro" id="IPR032430">
    <property type="entry name" value="Blm10_mid"/>
</dbReference>
<dbReference type="GO" id="GO:0070628">
    <property type="term" value="F:proteasome binding"/>
    <property type="evidence" value="ECO:0007669"/>
    <property type="project" value="InterPro"/>
</dbReference>
<dbReference type="GO" id="GO:0005634">
    <property type="term" value="C:nucleus"/>
    <property type="evidence" value="ECO:0007669"/>
    <property type="project" value="TreeGrafter"/>
</dbReference>
<reference evidence="2" key="1">
    <citation type="submission" date="2021-02" db="EMBL/GenBank/DDBJ databases">
        <authorList>
            <person name="Nowell W R."/>
        </authorList>
    </citation>
    <scope>NUCLEOTIDE SEQUENCE</scope>
</reference>
<organism evidence="2 3">
    <name type="scientific">Rotaria magnacalcarata</name>
    <dbReference type="NCBI Taxonomy" id="392030"/>
    <lineage>
        <taxon>Eukaryota</taxon>
        <taxon>Metazoa</taxon>
        <taxon>Spiralia</taxon>
        <taxon>Gnathifera</taxon>
        <taxon>Rotifera</taxon>
        <taxon>Eurotatoria</taxon>
        <taxon>Bdelloidea</taxon>
        <taxon>Philodinida</taxon>
        <taxon>Philodinidae</taxon>
        <taxon>Rotaria</taxon>
    </lineage>
</organism>
<dbReference type="GO" id="GO:0016504">
    <property type="term" value="F:peptidase activator activity"/>
    <property type="evidence" value="ECO:0007669"/>
    <property type="project" value="InterPro"/>
</dbReference>
<dbReference type="EMBL" id="CAJOBH010273843">
    <property type="protein sequence ID" value="CAF5166619.1"/>
    <property type="molecule type" value="Genomic_DNA"/>
</dbReference>
<feature type="domain" description="Proteasome activator Blm10 middle HEAT repeats region" evidence="1">
    <location>
        <begin position="1"/>
        <end position="116"/>
    </location>
</feature>
<accession>A0A8S3GLB2</accession>
<dbReference type="GO" id="GO:0005829">
    <property type="term" value="C:cytosol"/>
    <property type="evidence" value="ECO:0007669"/>
    <property type="project" value="TreeGrafter"/>
</dbReference>
<comment type="caution">
    <text evidence="2">The sequence shown here is derived from an EMBL/GenBank/DDBJ whole genome shotgun (WGS) entry which is preliminary data.</text>
</comment>